<keyword evidence="2" id="KW-1185">Reference proteome</keyword>
<accession>A0A1M6W4R9</accession>
<protein>
    <submittedName>
        <fullName evidence="1">Uncharacterized protein</fullName>
    </submittedName>
</protein>
<evidence type="ECO:0000313" key="1">
    <source>
        <dbReference type="EMBL" id="SHK88754.1"/>
    </source>
</evidence>
<sequence>MSKDSYDALLPEIEAISDADTKIPNMPIDKYAQEAANLEVWSLGDIPELTPVGVPQSTFDALPARTGALRHAQSVWMKDRYGREEARHQWDTESPLVIKLKNELEHAFRYGFRKRPDLLAKVQVIEEGTGNEDLVQDLSDLSVLGKNNLDLLTSIGVTAEKLDEAATKSAEMSALLAATTGEAAENNSAKILRDKAYTLLKQAVDEIRAAGKFVFWKDAKRLKGYRSAYHSR</sequence>
<dbReference type="STRING" id="156994.SAMN04488028_110126"/>
<dbReference type="Proteomes" id="UP000184474">
    <property type="component" value="Unassembled WGS sequence"/>
</dbReference>
<dbReference type="RefSeq" id="WP_073125250.1">
    <property type="nucleotide sequence ID" value="NZ_FRAA01000010.1"/>
</dbReference>
<gene>
    <name evidence="1" type="ORF">SAMN04488028_110126</name>
</gene>
<dbReference type="AlphaFoldDB" id="A0A1M6W4R9"/>
<reference evidence="2" key="1">
    <citation type="submission" date="2016-11" db="EMBL/GenBank/DDBJ databases">
        <authorList>
            <person name="Varghese N."/>
            <person name="Submissions S."/>
        </authorList>
    </citation>
    <scope>NUCLEOTIDE SEQUENCE [LARGE SCALE GENOMIC DNA]</scope>
    <source>
        <strain evidence="2">DSM 26134</strain>
    </source>
</reference>
<proteinExistence type="predicted"/>
<name>A0A1M6W4R9_REIAG</name>
<organism evidence="1 2">
    <name type="scientific">Reichenbachiella agariperforans</name>
    <dbReference type="NCBI Taxonomy" id="156994"/>
    <lineage>
        <taxon>Bacteria</taxon>
        <taxon>Pseudomonadati</taxon>
        <taxon>Bacteroidota</taxon>
        <taxon>Cytophagia</taxon>
        <taxon>Cytophagales</taxon>
        <taxon>Reichenbachiellaceae</taxon>
        <taxon>Reichenbachiella</taxon>
    </lineage>
</organism>
<evidence type="ECO:0000313" key="2">
    <source>
        <dbReference type="Proteomes" id="UP000184474"/>
    </source>
</evidence>
<dbReference type="EMBL" id="FRAA01000010">
    <property type="protein sequence ID" value="SHK88754.1"/>
    <property type="molecule type" value="Genomic_DNA"/>
</dbReference>